<name>A0A382F7N7_9ZZZZ</name>
<dbReference type="GO" id="GO:0039693">
    <property type="term" value="P:viral DNA genome replication"/>
    <property type="evidence" value="ECO:0007669"/>
    <property type="project" value="InterPro"/>
</dbReference>
<gene>
    <name evidence="2" type="ORF">METZ01_LOCUS211824</name>
</gene>
<protein>
    <recommendedName>
        <fullName evidence="1">Sliding clamp C-terminal domain-containing protein</fullName>
    </recommendedName>
</protein>
<reference evidence="2" key="1">
    <citation type="submission" date="2018-05" db="EMBL/GenBank/DDBJ databases">
        <authorList>
            <person name="Lanie J.A."/>
            <person name="Ng W.-L."/>
            <person name="Kazmierczak K.M."/>
            <person name="Andrzejewski T.M."/>
            <person name="Davidsen T.M."/>
            <person name="Wayne K.J."/>
            <person name="Tettelin H."/>
            <person name="Glass J.I."/>
            <person name="Rusch D."/>
            <person name="Podicherti R."/>
            <person name="Tsui H.-C.T."/>
            <person name="Winkler M.E."/>
        </authorList>
    </citation>
    <scope>NUCLEOTIDE SEQUENCE</scope>
</reference>
<dbReference type="AlphaFoldDB" id="A0A382F7N7"/>
<dbReference type="Gene3D" id="3.70.10.10">
    <property type="match status" value="1"/>
</dbReference>
<feature type="domain" description="Sliding clamp C-terminal" evidence="1">
    <location>
        <begin position="126"/>
        <end position="214"/>
    </location>
</feature>
<dbReference type="EMBL" id="UINC01048442">
    <property type="protein sequence ID" value="SVB58970.1"/>
    <property type="molecule type" value="Genomic_DNA"/>
</dbReference>
<dbReference type="SUPFAM" id="SSF55979">
    <property type="entry name" value="DNA clamp"/>
    <property type="match status" value="2"/>
</dbReference>
<dbReference type="Pfam" id="PF09116">
    <property type="entry name" value="gp45-slide_C"/>
    <property type="match status" value="1"/>
</dbReference>
<accession>A0A382F7N7</accession>
<dbReference type="InterPro" id="IPR015200">
    <property type="entry name" value="Sliding_clamp_C"/>
</dbReference>
<sequence>MKLTAETTAILKNYAAINQNIQFKQGNSLSTISPQKNILTTAEISEDIPNTFAIYDLNKLLGALSLFDKPSLTVGEKQLTINGNGSELNYVYGDPSMLVLPPEKTLDFPDPEIKFKLSKDTYDACIKAAQVLALPELVVHGDGSKIFLVSTDTNNDSSDDFRREVGTTDKEFQMVFKIENMKLLSGSYDVGISSKGIAHFSHEHSKLQYWIATEQNSNYNG</sequence>
<dbReference type="InterPro" id="IPR046389">
    <property type="entry name" value="Sliding_clamp_T4"/>
</dbReference>
<organism evidence="2">
    <name type="scientific">marine metagenome</name>
    <dbReference type="NCBI Taxonomy" id="408172"/>
    <lineage>
        <taxon>unclassified sequences</taxon>
        <taxon>metagenomes</taxon>
        <taxon>ecological metagenomes</taxon>
    </lineage>
</organism>
<dbReference type="GO" id="GO:0030337">
    <property type="term" value="F:DNA polymerase processivity factor activity"/>
    <property type="evidence" value="ECO:0007669"/>
    <property type="project" value="InterPro"/>
</dbReference>
<evidence type="ECO:0000259" key="1">
    <source>
        <dbReference type="Pfam" id="PF09116"/>
    </source>
</evidence>
<dbReference type="HAMAP" id="MF_04161">
    <property type="entry name" value="Sliding_clamp_T4"/>
    <property type="match status" value="1"/>
</dbReference>
<dbReference type="InterPro" id="IPR046938">
    <property type="entry name" value="DNA_clamp_sf"/>
</dbReference>
<proteinExistence type="inferred from homology"/>
<evidence type="ECO:0000313" key="2">
    <source>
        <dbReference type="EMBL" id="SVB58970.1"/>
    </source>
</evidence>